<evidence type="ECO:0000313" key="2">
    <source>
        <dbReference type="Proteomes" id="UP000614714"/>
    </source>
</evidence>
<comment type="caution">
    <text evidence="1">The sequence shown here is derived from an EMBL/GenBank/DDBJ whole genome shotgun (WGS) entry which is preliminary data.</text>
</comment>
<keyword evidence="2" id="KW-1185">Reference proteome</keyword>
<gene>
    <name evidence="1" type="ORF">JFN91_11255</name>
</gene>
<evidence type="ECO:0008006" key="3">
    <source>
        <dbReference type="Google" id="ProtNLM"/>
    </source>
</evidence>
<proteinExistence type="predicted"/>
<dbReference type="EMBL" id="JAEMHL010000005">
    <property type="protein sequence ID" value="MBJ6750791.1"/>
    <property type="molecule type" value="Genomic_DNA"/>
</dbReference>
<organism evidence="1 2">
    <name type="scientific">Geomonas anaerohicana</name>
    <dbReference type="NCBI Taxonomy" id="2798583"/>
    <lineage>
        <taxon>Bacteria</taxon>
        <taxon>Pseudomonadati</taxon>
        <taxon>Thermodesulfobacteriota</taxon>
        <taxon>Desulfuromonadia</taxon>
        <taxon>Geobacterales</taxon>
        <taxon>Geobacteraceae</taxon>
        <taxon>Geomonas</taxon>
    </lineage>
</organism>
<dbReference type="Proteomes" id="UP000614714">
    <property type="component" value="Unassembled WGS sequence"/>
</dbReference>
<sequence length="67" mass="7494">MRSRYKAGDGSSTYFVTSTIVEWIPLFTSARYNPVRRGLVSSPEHWVYSSAANYFQGAGIIDVDPMS</sequence>
<dbReference type="RefSeq" id="WP_215907361.1">
    <property type="nucleotide sequence ID" value="NZ_JAEMHL010000005.1"/>
</dbReference>
<protein>
    <recommendedName>
        <fullName evidence="3">Transposase</fullName>
    </recommendedName>
</protein>
<name>A0ABS0YEQ5_9BACT</name>
<evidence type="ECO:0000313" key="1">
    <source>
        <dbReference type="EMBL" id="MBJ6750791.1"/>
    </source>
</evidence>
<reference evidence="1 2" key="1">
    <citation type="submission" date="2020-12" db="EMBL/GenBank/DDBJ databases">
        <title>Geomonas sp. Red421, isolated from paddy soil.</title>
        <authorList>
            <person name="Xu Z."/>
            <person name="Zhang Z."/>
            <person name="Masuda Y."/>
            <person name="Itoh H."/>
            <person name="Senoo K."/>
        </authorList>
    </citation>
    <scope>NUCLEOTIDE SEQUENCE [LARGE SCALE GENOMIC DNA]</scope>
    <source>
        <strain evidence="1 2">Red421</strain>
    </source>
</reference>
<accession>A0ABS0YEQ5</accession>